<evidence type="ECO:0000256" key="3">
    <source>
        <dbReference type="ARBA" id="ARBA00022679"/>
    </source>
</evidence>
<evidence type="ECO:0000256" key="6">
    <source>
        <dbReference type="ARBA" id="ARBA00023136"/>
    </source>
</evidence>
<evidence type="ECO:0000256" key="8">
    <source>
        <dbReference type="SAM" id="MobiDB-lite"/>
    </source>
</evidence>
<feature type="domain" description="Glycosyltransferase 61 catalytic" evidence="9">
    <location>
        <begin position="409"/>
        <end position="502"/>
    </location>
</feature>
<evidence type="ECO:0000256" key="2">
    <source>
        <dbReference type="ARBA" id="ARBA00022676"/>
    </source>
</evidence>
<comment type="caution">
    <text evidence="10">The sequence shown here is derived from an EMBL/GenBank/DDBJ whole genome shotgun (WGS) entry which is preliminary data.</text>
</comment>
<evidence type="ECO:0000256" key="7">
    <source>
        <dbReference type="ARBA" id="ARBA00023180"/>
    </source>
</evidence>
<evidence type="ECO:0000256" key="1">
    <source>
        <dbReference type="ARBA" id="ARBA00004167"/>
    </source>
</evidence>
<evidence type="ECO:0000313" key="10">
    <source>
        <dbReference type="EMBL" id="KAK1923104.1"/>
    </source>
</evidence>
<keyword evidence="6" id="KW-0472">Membrane</keyword>
<dbReference type="GO" id="GO:0097363">
    <property type="term" value="F:protein O-acetylglucosaminyltransferase activity"/>
    <property type="evidence" value="ECO:0007669"/>
    <property type="project" value="TreeGrafter"/>
</dbReference>
<dbReference type="GO" id="GO:0035269">
    <property type="term" value="P:protein O-linked glycosylation via mannose"/>
    <property type="evidence" value="ECO:0007669"/>
    <property type="project" value="TreeGrafter"/>
</dbReference>
<feature type="region of interest" description="Disordered" evidence="8">
    <location>
        <begin position="115"/>
        <end position="135"/>
    </location>
</feature>
<keyword evidence="7" id="KW-0325">Glycoprotein</keyword>
<dbReference type="Pfam" id="PF04577">
    <property type="entry name" value="Glyco_transf_61"/>
    <property type="match status" value="1"/>
</dbReference>
<dbReference type="PANTHER" id="PTHR20961:SF38">
    <property type="entry name" value="PROTEIN O-LINKED-MANNOSE BETA-1,4-N-ACETYLGLUCOSAMINYLTRANSFERASE 2"/>
    <property type="match status" value="1"/>
</dbReference>
<keyword evidence="4" id="KW-0812">Transmembrane</keyword>
<organism evidence="10 11">
    <name type="scientific">Papiliotrema laurentii</name>
    <name type="common">Cryptococcus laurentii</name>
    <dbReference type="NCBI Taxonomy" id="5418"/>
    <lineage>
        <taxon>Eukaryota</taxon>
        <taxon>Fungi</taxon>
        <taxon>Dikarya</taxon>
        <taxon>Basidiomycota</taxon>
        <taxon>Agaricomycotina</taxon>
        <taxon>Tremellomycetes</taxon>
        <taxon>Tremellales</taxon>
        <taxon>Rhynchogastremaceae</taxon>
        <taxon>Papiliotrema</taxon>
    </lineage>
</organism>
<evidence type="ECO:0000313" key="11">
    <source>
        <dbReference type="Proteomes" id="UP001182556"/>
    </source>
</evidence>
<dbReference type="GO" id="GO:0016020">
    <property type="term" value="C:membrane"/>
    <property type="evidence" value="ECO:0007669"/>
    <property type="project" value="UniProtKB-SubCell"/>
</dbReference>
<evidence type="ECO:0000259" key="9">
    <source>
        <dbReference type="Pfam" id="PF04577"/>
    </source>
</evidence>
<keyword evidence="5" id="KW-1133">Transmembrane helix</keyword>
<dbReference type="AlphaFoldDB" id="A0AAD9CW73"/>
<dbReference type="GO" id="GO:0005783">
    <property type="term" value="C:endoplasmic reticulum"/>
    <property type="evidence" value="ECO:0007669"/>
    <property type="project" value="TreeGrafter"/>
</dbReference>
<gene>
    <name evidence="10" type="ORF">DB88DRAFT_333601</name>
</gene>
<dbReference type="Proteomes" id="UP001182556">
    <property type="component" value="Unassembled WGS sequence"/>
</dbReference>
<evidence type="ECO:0000256" key="5">
    <source>
        <dbReference type="ARBA" id="ARBA00022989"/>
    </source>
</evidence>
<accession>A0AAD9CW73</accession>
<dbReference type="EMBL" id="JAODAN010000007">
    <property type="protein sequence ID" value="KAK1923104.1"/>
    <property type="molecule type" value="Genomic_DNA"/>
</dbReference>
<dbReference type="InterPro" id="IPR007657">
    <property type="entry name" value="Glycosyltransferase_61"/>
</dbReference>
<evidence type="ECO:0000256" key="4">
    <source>
        <dbReference type="ARBA" id="ARBA00022692"/>
    </source>
</evidence>
<keyword evidence="11" id="KW-1185">Reference proteome</keyword>
<proteinExistence type="predicted"/>
<keyword evidence="2" id="KW-0328">Glycosyltransferase</keyword>
<keyword evidence="3" id="KW-0808">Transferase</keyword>
<dbReference type="InterPro" id="IPR049625">
    <property type="entry name" value="Glyco_transf_61_cat"/>
</dbReference>
<protein>
    <recommendedName>
        <fullName evidence="9">Glycosyltransferase 61 catalytic domain-containing protein</fullName>
    </recommendedName>
</protein>
<sequence length="578" mass="64499">MSSFLSVNTSPPRSPHAAPAGYFDRIPLATTGRSGVFRPTRRDVLLCLLTLSFSYLLFYSPPNSIPVPRPAASATSTSRYHLPWSSVFSSSKSCPPPAGPRHDTTFTESVKSYGFGGIDEQPAGDQRWDGGEEEAEDDEIVAGETRLLGHAPGWTLFDKLYVFNGSFYVVTHDKEEWPELRMMTSTGLPANSEPGNGEAREPKGHEVMYITPYEAAKLWGPRVYRMEGMSWLFNDGQFIDHYYHFAAELLLGAWRSYTSLDQDITPKGETTLVSPRRIWFLHQDVDEWRDKPRFNPTVLFALFPSISILYPSDFHDLEKSTTSFLPKAYVMDRALLADRSAAFRGPYTGPTARTVASALEVGPTSRWWWEPIRRQMLRYSGVSEQIIDRNLEGLGATDPATIAGQIVGPGVTDLEPLSPQGDYVPVVTYISRQSSRRRLTPEAHADLVEALTSRSKQLGFELIIVEAEKMTKEEQIALAARTTIMLGVHGNGLTHLIWMPATPRSTVIEMFYHGGFARDYQWTAHALGIRHYAVQHDTTFTSPNLPEVAYPEGFQGTSITVVGKIVADLVEDRLAGKQ</sequence>
<comment type="subcellular location">
    <subcellularLocation>
        <location evidence="1">Membrane</location>
        <topology evidence="1">Single-pass membrane protein</topology>
    </subcellularLocation>
</comment>
<name>A0AAD9CW73_PAPLA</name>
<dbReference type="PANTHER" id="PTHR20961">
    <property type="entry name" value="GLYCOSYLTRANSFERASE"/>
    <property type="match status" value="1"/>
</dbReference>
<reference evidence="10" key="1">
    <citation type="submission" date="2023-02" db="EMBL/GenBank/DDBJ databases">
        <title>Identification and recombinant expression of a fungal hydrolase from Papiliotrema laurentii that hydrolyzes apple cutin and clears colloidal polyester polyurethane.</title>
        <authorList>
            <consortium name="DOE Joint Genome Institute"/>
            <person name="Roman V.A."/>
            <person name="Bojanowski C."/>
            <person name="Crable B.R."/>
            <person name="Wagner D.N."/>
            <person name="Hung C.S."/>
            <person name="Nadeau L.J."/>
            <person name="Schratz L."/>
            <person name="Haridas S."/>
            <person name="Pangilinan J."/>
            <person name="Lipzen A."/>
            <person name="Na H."/>
            <person name="Yan M."/>
            <person name="Ng V."/>
            <person name="Grigoriev I.V."/>
            <person name="Spatafora J.W."/>
            <person name="Barlow D."/>
            <person name="Biffinger J."/>
            <person name="Kelley-Loughnane N."/>
            <person name="Varaljay V.A."/>
            <person name="Crookes-Goodson W.J."/>
        </authorList>
    </citation>
    <scope>NUCLEOTIDE SEQUENCE</scope>
    <source>
        <strain evidence="10">5307AH</strain>
    </source>
</reference>